<dbReference type="InterPro" id="IPR052396">
    <property type="entry name" value="Meiotic_Drive_Suppr_Kinase"/>
</dbReference>
<organism evidence="2 3">
    <name type="scientific">Calocera viscosa (strain TUFC12733)</name>
    <dbReference type="NCBI Taxonomy" id="1330018"/>
    <lineage>
        <taxon>Eukaryota</taxon>
        <taxon>Fungi</taxon>
        <taxon>Dikarya</taxon>
        <taxon>Basidiomycota</taxon>
        <taxon>Agaricomycotina</taxon>
        <taxon>Dacrymycetes</taxon>
        <taxon>Dacrymycetales</taxon>
        <taxon>Dacrymycetaceae</taxon>
        <taxon>Calocera</taxon>
    </lineage>
</organism>
<dbReference type="STRING" id="1330018.A0A167H7K4"/>
<dbReference type="OrthoDB" id="427969at2759"/>
<reference evidence="2 3" key="1">
    <citation type="journal article" date="2016" name="Mol. Biol. Evol.">
        <title>Comparative Genomics of Early-Diverging Mushroom-Forming Fungi Provides Insights into the Origins of Lignocellulose Decay Capabilities.</title>
        <authorList>
            <person name="Nagy L.G."/>
            <person name="Riley R."/>
            <person name="Tritt A."/>
            <person name="Adam C."/>
            <person name="Daum C."/>
            <person name="Floudas D."/>
            <person name="Sun H."/>
            <person name="Yadav J.S."/>
            <person name="Pangilinan J."/>
            <person name="Larsson K.H."/>
            <person name="Matsuura K."/>
            <person name="Barry K."/>
            <person name="Labutti K."/>
            <person name="Kuo R."/>
            <person name="Ohm R.A."/>
            <person name="Bhattacharya S.S."/>
            <person name="Shirouzu T."/>
            <person name="Yoshinaga Y."/>
            <person name="Martin F.M."/>
            <person name="Grigoriev I.V."/>
            <person name="Hibbett D.S."/>
        </authorList>
    </citation>
    <scope>NUCLEOTIDE SEQUENCE [LARGE SCALE GENOMIC DNA]</scope>
    <source>
        <strain evidence="2 3">TUFC12733</strain>
    </source>
</reference>
<dbReference type="GO" id="GO:0005524">
    <property type="term" value="F:ATP binding"/>
    <property type="evidence" value="ECO:0007669"/>
    <property type="project" value="InterPro"/>
</dbReference>
<name>A0A167H7K4_CALVF</name>
<dbReference type="InterPro" id="IPR011009">
    <property type="entry name" value="Kinase-like_dom_sf"/>
</dbReference>
<protein>
    <recommendedName>
        <fullName evidence="1">Protein kinase domain-containing protein</fullName>
    </recommendedName>
</protein>
<evidence type="ECO:0000259" key="1">
    <source>
        <dbReference type="PROSITE" id="PS50011"/>
    </source>
</evidence>
<dbReference type="InterPro" id="IPR000719">
    <property type="entry name" value="Prot_kinase_dom"/>
</dbReference>
<keyword evidence="3" id="KW-1185">Reference proteome</keyword>
<accession>A0A167H7K4</accession>
<dbReference type="PANTHER" id="PTHR37171:SF1">
    <property type="entry name" value="SERINE_THREONINE-PROTEIN KINASE YRZF-RELATED"/>
    <property type="match status" value="1"/>
</dbReference>
<feature type="domain" description="Protein kinase" evidence="1">
    <location>
        <begin position="448"/>
        <end position="623"/>
    </location>
</feature>
<proteinExistence type="predicted"/>
<sequence>MFAALGRVLRAPPPLIRAFSTSSRELVGLPRSPLAPPTTPPHLTWPLILTGQLWTLTRGNETSDPGGVASRPPSKWDFSIHDSNHLWDVIDATASFKDFRQSTLNVLAVVQQIMESGEDKIGDCLPIDKVYGPTIDHPHGLRGSNERATAAWIERYLLEPMKYVYSAITGTLTSISPVPFYHGTESDYVVFTESGDSAAPSLRATAIIEIKKKTVLLNIIQLLKEWFKDPDAQQVLSTLKEPYPSVRFSWPVAVVQQPGSPPEYTFSDGTQGKMDECEAAQVQLWTYFCIRSLNIGALVSDEDIVLCFRKDQHTMVVSFLDEQEGEYRQIAILFMQLLQLYRDRLGVAAEEWNEIHPLIKESLEKNFQQYIDILGPSPPPSIPPPMPSKKRQKYAASVPPAPVARMEPTEPRSHPVNITRRDEFLPGIVRLLHSSLVPAMEHDHVPDLLLGDVYDRGVLGTVQRGTWAQRNVVAKSVPSDDADKRSLLLQEASHYMRMRPLWGEVVPELLGLVENDTVLSLVLADVGDPIAALNRVEDKRDLFHLLEQVHQAGIYHGDIRPPNILRDDRGKLRLIDFHHATLHRCNGKCAELRHYDVNEPSQTDLYENGHFDLSPTGVPLLVC</sequence>
<dbReference type="GO" id="GO:0004672">
    <property type="term" value="F:protein kinase activity"/>
    <property type="evidence" value="ECO:0007669"/>
    <property type="project" value="InterPro"/>
</dbReference>
<evidence type="ECO:0000313" key="2">
    <source>
        <dbReference type="EMBL" id="KZO91328.1"/>
    </source>
</evidence>
<dbReference type="EMBL" id="KV417325">
    <property type="protein sequence ID" value="KZO91328.1"/>
    <property type="molecule type" value="Genomic_DNA"/>
</dbReference>
<gene>
    <name evidence="2" type="ORF">CALVIDRAFT_558233</name>
</gene>
<evidence type="ECO:0000313" key="3">
    <source>
        <dbReference type="Proteomes" id="UP000076738"/>
    </source>
</evidence>
<dbReference type="Gene3D" id="1.10.510.10">
    <property type="entry name" value="Transferase(Phosphotransferase) domain 1"/>
    <property type="match status" value="1"/>
</dbReference>
<dbReference type="SUPFAM" id="SSF56112">
    <property type="entry name" value="Protein kinase-like (PK-like)"/>
    <property type="match status" value="1"/>
</dbReference>
<dbReference type="Proteomes" id="UP000076738">
    <property type="component" value="Unassembled WGS sequence"/>
</dbReference>
<dbReference type="PANTHER" id="PTHR37171">
    <property type="entry name" value="SERINE/THREONINE-PROTEIN KINASE YRZF-RELATED"/>
    <property type="match status" value="1"/>
</dbReference>
<dbReference type="AlphaFoldDB" id="A0A167H7K4"/>
<dbReference type="PROSITE" id="PS50011">
    <property type="entry name" value="PROTEIN_KINASE_DOM"/>
    <property type="match status" value="1"/>
</dbReference>